<feature type="region of interest" description="Disordered" evidence="1">
    <location>
        <begin position="1"/>
        <end position="32"/>
    </location>
</feature>
<reference evidence="2" key="1">
    <citation type="submission" date="2023-04" db="EMBL/GenBank/DDBJ databases">
        <title>Black Yeasts Isolated from many extreme environments.</title>
        <authorList>
            <person name="Coleine C."/>
            <person name="Stajich J.E."/>
            <person name="Selbmann L."/>
        </authorList>
    </citation>
    <scope>NUCLEOTIDE SEQUENCE</scope>
    <source>
        <strain evidence="2">CCFEE 5312</strain>
    </source>
</reference>
<evidence type="ECO:0000313" key="3">
    <source>
        <dbReference type="Proteomes" id="UP001271007"/>
    </source>
</evidence>
<proteinExistence type="predicted"/>
<name>A0AAJ0GG61_9PEZI</name>
<gene>
    <name evidence="2" type="ORF">LTR09_001959</name>
</gene>
<dbReference type="EMBL" id="JAWDJX010000004">
    <property type="protein sequence ID" value="KAK3056921.1"/>
    <property type="molecule type" value="Genomic_DNA"/>
</dbReference>
<dbReference type="PANTHER" id="PTHR40788:SF1">
    <property type="entry name" value="IPA PROTEIN"/>
    <property type="match status" value="1"/>
</dbReference>
<feature type="region of interest" description="Disordered" evidence="1">
    <location>
        <begin position="384"/>
        <end position="404"/>
    </location>
</feature>
<dbReference type="InterPro" id="IPR012933">
    <property type="entry name" value="HicA_mRNA_interferase"/>
</dbReference>
<feature type="compositionally biased region" description="Basic and acidic residues" evidence="1">
    <location>
        <begin position="15"/>
        <end position="30"/>
    </location>
</feature>
<accession>A0AAJ0GG61</accession>
<organism evidence="2 3">
    <name type="scientific">Extremus antarcticus</name>
    <dbReference type="NCBI Taxonomy" id="702011"/>
    <lineage>
        <taxon>Eukaryota</taxon>
        <taxon>Fungi</taxon>
        <taxon>Dikarya</taxon>
        <taxon>Ascomycota</taxon>
        <taxon>Pezizomycotina</taxon>
        <taxon>Dothideomycetes</taxon>
        <taxon>Dothideomycetidae</taxon>
        <taxon>Mycosphaerellales</taxon>
        <taxon>Extremaceae</taxon>
        <taxon>Extremus</taxon>
    </lineage>
</organism>
<dbReference type="PANTHER" id="PTHR40788">
    <property type="entry name" value="CLR5 DOMAIN-CONTAINING PROTEIN-RELATED"/>
    <property type="match status" value="1"/>
</dbReference>
<keyword evidence="3" id="KW-1185">Reference proteome</keyword>
<dbReference type="Pfam" id="PF07927">
    <property type="entry name" value="HicA_toxin"/>
    <property type="match status" value="1"/>
</dbReference>
<sequence length="993" mass="114268">MKSRPGYEAALEQLEGEREQGHDVSDDAKNIRVRVPPPGGTALFDYDKLLEERFPKNRGKKLDPSDPPDVPFHVCEPECAECETCWTQYFPARISLTDAEALACVQSLTTNINADLEYLRQKLDYHADFIVTRWKKKSKAKRTDFLTRKVPQGTKDSSKPLQARGDGISMYEKKWAAIHFINDHSLDPTKVLDKSVFKHDPIQLALAPYVDGYINRLALEDQEQRYQTTWLLPYLDVETLADDPLLLLSLLHYRTTYAPVSSPTFRNLMRYCTHRSTARSALKIAETGIKQRLHHADNWQEEWMMFDIYQLKLTEHWQILIPEFNRHCVTMVGPKYGMELVKWDKHRCHHWWICGFRKAHHILSAQREMMRFLRMTVQTLLEETNPPEPALKPNATTNGSSWLGDALTPKSVTTDGRPSPKWDQLVQNDFFSFGAPSAESIRASANQPFSSPPHFSPIKTLELVESMFRQSADELELAQTDPAYLQYLVRELANTLCFELHDAKSKWEVFIDEIIFNMYRRYIWWRQTVRECRRMVDAYVLFQQAPSAKTTLEYEKGISAVWDVATEHLVQQILLLDYSLPFQRGFERNYVYGKGTTKADGSRQPTIDDRDAFHKDKLFWSLKSLGFDEHRLFSMEPAYNFRVLDDHLSHANRKEQSRVSERLLRQVSEMAVLEEIRTSILCNRNWTRELPQVESEIPDFRIQFIEKYAQTLCLPAIIKETSISQHLRTLCTAHQWPKGIKDAVWLERAAESRKHLSRVWTAFRVALKAQQQRDRYSEEFIENDWAALSAAESPAHLQAIEEEGRMILGDAAEKARAAAEKLASSAFLVPTQRVNGVEREKFVPLPTRSKKKTRGPQTESDEVLPCSKAAQTSEGAAKLATQPKAEASRVFLRPENVGLFESMYSSHKTQTRSYSWKHFLGAMADAGFAIIQSSGSAVSFKKADGVIVFHRPHPEPNIDPILLMAMGKRLNKWFGFGSETFEVKRGQDDEVKA</sequence>
<comment type="caution">
    <text evidence="2">The sequence shown here is derived from an EMBL/GenBank/DDBJ whole genome shotgun (WGS) entry which is preliminary data.</text>
</comment>
<dbReference type="AlphaFoldDB" id="A0AAJ0GG61"/>
<feature type="region of interest" description="Disordered" evidence="1">
    <location>
        <begin position="845"/>
        <end position="865"/>
    </location>
</feature>
<protein>
    <submittedName>
        <fullName evidence="2">Uncharacterized protein</fullName>
    </submittedName>
</protein>
<evidence type="ECO:0000313" key="2">
    <source>
        <dbReference type="EMBL" id="KAK3056921.1"/>
    </source>
</evidence>
<dbReference type="GO" id="GO:0003729">
    <property type="term" value="F:mRNA binding"/>
    <property type="evidence" value="ECO:0007669"/>
    <property type="project" value="InterPro"/>
</dbReference>
<evidence type="ECO:0000256" key="1">
    <source>
        <dbReference type="SAM" id="MobiDB-lite"/>
    </source>
</evidence>
<dbReference type="Proteomes" id="UP001271007">
    <property type="component" value="Unassembled WGS sequence"/>
</dbReference>